<evidence type="ECO:0000313" key="6">
    <source>
        <dbReference type="Proteomes" id="UP000078272"/>
    </source>
</evidence>
<dbReference type="InterPro" id="IPR003593">
    <property type="entry name" value="AAA+_ATPase"/>
</dbReference>
<sequence>MSSSPLAPGRIDLAGIDFCARDGRGILQGLDLAIEPGERLAVVGPNGAGKTSLLRLVFARLRPTRGRVSIDGRDLQAIAPLERARRIAVVGQSDLPDGRLTLADYIGLGRIPHRARATAREDRAAVRDAMALVGLSGLESRRLDSLSGGERQRAGIARAMAQRPSILVLDEPTNHLDPRARADMLALARDLGITVVAVLHDLALVSPFADRVAVLSAGRLVAHGPPMEALSAETVRAVFAMDCFPFTNPATGRSLLVFDTPPDASSR</sequence>
<dbReference type="SMART" id="SM00382">
    <property type="entry name" value="AAA"/>
    <property type="match status" value="1"/>
</dbReference>
<keyword evidence="3" id="KW-0067">ATP-binding</keyword>
<dbReference type="InterPro" id="IPR017871">
    <property type="entry name" value="ABC_transporter-like_CS"/>
</dbReference>
<dbReference type="PATRIC" id="fig|401562.3.peg.812"/>
<comment type="similarity">
    <text evidence="1">Belongs to the ABC transporter superfamily.</text>
</comment>
<accession>A0A175RAG7</accession>
<reference evidence="5 6" key="1">
    <citation type="journal article" date="2016" name="Front. Microbiol.">
        <title>Genomic Resource of Rice Seed Associated Bacteria.</title>
        <authorList>
            <person name="Midha S."/>
            <person name="Bansal K."/>
            <person name="Sharma S."/>
            <person name="Kumar N."/>
            <person name="Patil P.P."/>
            <person name="Chaudhry V."/>
            <person name="Patil P.B."/>
        </authorList>
    </citation>
    <scope>NUCLEOTIDE SEQUENCE [LARGE SCALE GENOMIC DNA]</scope>
    <source>
        <strain evidence="5 6">NS226</strain>
    </source>
</reference>
<gene>
    <name evidence="5" type="ORF">NS226_07460</name>
</gene>
<dbReference type="PANTHER" id="PTHR42794">
    <property type="entry name" value="HEMIN IMPORT ATP-BINDING PROTEIN HMUV"/>
    <property type="match status" value="1"/>
</dbReference>
<dbReference type="InterPro" id="IPR003439">
    <property type="entry name" value="ABC_transporter-like_ATP-bd"/>
</dbReference>
<dbReference type="Proteomes" id="UP000078272">
    <property type="component" value="Unassembled WGS sequence"/>
</dbReference>
<dbReference type="EMBL" id="LDPZ01000015">
    <property type="protein sequence ID" value="KTQ96421.1"/>
    <property type="molecule type" value="Genomic_DNA"/>
</dbReference>
<dbReference type="PROSITE" id="PS00211">
    <property type="entry name" value="ABC_TRANSPORTER_1"/>
    <property type="match status" value="1"/>
</dbReference>
<proteinExistence type="inferred from homology"/>
<dbReference type="AlphaFoldDB" id="A0A175RAG7"/>
<name>A0A175RAG7_9HYPH</name>
<dbReference type="Pfam" id="PF00005">
    <property type="entry name" value="ABC_tran"/>
    <property type="match status" value="1"/>
</dbReference>
<feature type="domain" description="ABC transporter" evidence="4">
    <location>
        <begin position="11"/>
        <end position="242"/>
    </location>
</feature>
<dbReference type="PANTHER" id="PTHR42794:SF2">
    <property type="entry name" value="ABC TRANSPORTER ATP-BINDING PROTEIN"/>
    <property type="match status" value="1"/>
</dbReference>
<dbReference type="GO" id="GO:0005524">
    <property type="term" value="F:ATP binding"/>
    <property type="evidence" value="ECO:0007669"/>
    <property type="project" value="UniProtKB-KW"/>
</dbReference>
<comment type="caution">
    <text evidence="5">The sequence shown here is derived from an EMBL/GenBank/DDBJ whole genome shotgun (WGS) entry which is preliminary data.</text>
</comment>
<evidence type="ECO:0000256" key="3">
    <source>
        <dbReference type="ARBA" id="ARBA00022840"/>
    </source>
</evidence>
<dbReference type="STRING" id="401562.NS365_03240"/>
<dbReference type="CDD" id="cd03214">
    <property type="entry name" value="ABC_Iron-Siderophores_B12_Hemin"/>
    <property type="match status" value="1"/>
</dbReference>
<evidence type="ECO:0000256" key="1">
    <source>
        <dbReference type="ARBA" id="ARBA00005417"/>
    </source>
</evidence>
<dbReference type="GO" id="GO:0016887">
    <property type="term" value="F:ATP hydrolysis activity"/>
    <property type="evidence" value="ECO:0007669"/>
    <property type="project" value="InterPro"/>
</dbReference>
<dbReference type="InterPro" id="IPR027417">
    <property type="entry name" value="P-loop_NTPase"/>
</dbReference>
<dbReference type="PROSITE" id="PS50893">
    <property type="entry name" value="ABC_TRANSPORTER_2"/>
    <property type="match status" value="1"/>
</dbReference>
<dbReference type="Gene3D" id="3.40.50.300">
    <property type="entry name" value="P-loop containing nucleotide triphosphate hydrolases"/>
    <property type="match status" value="1"/>
</dbReference>
<evidence type="ECO:0000259" key="4">
    <source>
        <dbReference type="PROSITE" id="PS50893"/>
    </source>
</evidence>
<evidence type="ECO:0000313" key="5">
    <source>
        <dbReference type="EMBL" id="KTQ96421.1"/>
    </source>
</evidence>
<keyword evidence="2" id="KW-0547">Nucleotide-binding</keyword>
<dbReference type="RefSeq" id="WP_058634441.1">
    <property type="nucleotide sequence ID" value="NZ_LDPZ01000015.1"/>
</dbReference>
<evidence type="ECO:0000256" key="2">
    <source>
        <dbReference type="ARBA" id="ARBA00022741"/>
    </source>
</evidence>
<dbReference type="SUPFAM" id="SSF52540">
    <property type="entry name" value="P-loop containing nucleoside triphosphate hydrolases"/>
    <property type="match status" value="1"/>
</dbReference>
<dbReference type="OrthoDB" id="9810077at2"/>
<protein>
    <submittedName>
        <fullName evidence="5">Iron ABC transporter</fullName>
    </submittedName>
</protein>
<organism evidence="5 6">
    <name type="scientific">Aureimonas ureilytica</name>
    <dbReference type="NCBI Taxonomy" id="401562"/>
    <lineage>
        <taxon>Bacteria</taxon>
        <taxon>Pseudomonadati</taxon>
        <taxon>Pseudomonadota</taxon>
        <taxon>Alphaproteobacteria</taxon>
        <taxon>Hyphomicrobiales</taxon>
        <taxon>Aurantimonadaceae</taxon>
        <taxon>Aureimonas</taxon>
    </lineage>
</organism>